<dbReference type="Gene3D" id="3.40.50.620">
    <property type="entry name" value="HUPs"/>
    <property type="match status" value="1"/>
</dbReference>
<evidence type="ECO:0000256" key="7">
    <source>
        <dbReference type="ARBA" id="ARBA00048258"/>
    </source>
</evidence>
<dbReference type="NCBIfam" id="TIGR00018">
    <property type="entry name" value="panC"/>
    <property type="match status" value="1"/>
</dbReference>
<dbReference type="InterPro" id="IPR003721">
    <property type="entry name" value="Pantoate_ligase"/>
</dbReference>
<feature type="binding site" evidence="8">
    <location>
        <begin position="147"/>
        <end position="150"/>
    </location>
    <ligand>
        <name>ATP</name>
        <dbReference type="ChEBI" id="CHEBI:30616"/>
    </ligand>
</feature>
<comment type="catalytic activity">
    <reaction evidence="7 8">
        <text>(R)-pantoate + beta-alanine + ATP = (R)-pantothenate + AMP + diphosphate + H(+)</text>
        <dbReference type="Rhea" id="RHEA:10912"/>
        <dbReference type="ChEBI" id="CHEBI:15378"/>
        <dbReference type="ChEBI" id="CHEBI:15980"/>
        <dbReference type="ChEBI" id="CHEBI:29032"/>
        <dbReference type="ChEBI" id="CHEBI:30616"/>
        <dbReference type="ChEBI" id="CHEBI:33019"/>
        <dbReference type="ChEBI" id="CHEBI:57966"/>
        <dbReference type="ChEBI" id="CHEBI:456215"/>
        <dbReference type="EC" id="6.3.2.1"/>
    </reaction>
</comment>
<feature type="binding site" evidence="8">
    <location>
        <begin position="30"/>
        <end position="37"/>
    </location>
    <ligand>
        <name>ATP</name>
        <dbReference type="ChEBI" id="CHEBI:30616"/>
    </ligand>
</feature>
<keyword evidence="4 8" id="KW-0566">Pantothenate biosynthesis</keyword>
<comment type="subunit">
    <text evidence="8">Homodimer.</text>
</comment>
<evidence type="ECO:0000256" key="2">
    <source>
        <dbReference type="ARBA" id="ARBA00009256"/>
    </source>
</evidence>
<keyword evidence="3 8" id="KW-0436">Ligase</keyword>
<feature type="binding site" evidence="8">
    <location>
        <position position="61"/>
    </location>
    <ligand>
        <name>beta-alanine</name>
        <dbReference type="ChEBI" id="CHEBI:57966"/>
    </ligand>
</feature>
<dbReference type="InterPro" id="IPR004821">
    <property type="entry name" value="Cyt_trans-like"/>
</dbReference>
<feature type="binding site" evidence="8">
    <location>
        <position position="176"/>
    </location>
    <ligand>
        <name>ATP</name>
        <dbReference type="ChEBI" id="CHEBI:30616"/>
    </ligand>
</feature>
<dbReference type="RefSeq" id="WP_071154479.1">
    <property type="nucleotide sequence ID" value="NZ_CP019401.1"/>
</dbReference>
<dbReference type="SUPFAM" id="SSF52374">
    <property type="entry name" value="Nucleotidylyl transferase"/>
    <property type="match status" value="1"/>
</dbReference>
<comment type="similarity">
    <text evidence="2 8">Belongs to the pantothenate synthetase family.</text>
</comment>
<dbReference type="InterPro" id="IPR042176">
    <property type="entry name" value="Pantoate_ligase_C"/>
</dbReference>
<comment type="function">
    <text evidence="8">Catalyzes the condensation of pantoate with beta-alanine in an ATP-dependent reaction via a pantoyl-adenylate intermediate.</text>
</comment>
<feature type="binding site" evidence="8">
    <location>
        <begin position="184"/>
        <end position="187"/>
    </location>
    <ligand>
        <name>ATP</name>
        <dbReference type="ChEBI" id="CHEBI:30616"/>
    </ligand>
</feature>
<evidence type="ECO:0000313" key="9">
    <source>
        <dbReference type="EMBL" id="AQU79617.1"/>
    </source>
</evidence>
<proteinExistence type="inferred from homology"/>
<comment type="pathway">
    <text evidence="1 8">Cofactor biosynthesis; (R)-pantothenate biosynthesis; (R)-pantothenate from (R)-pantoate and beta-alanine: step 1/1.</text>
</comment>
<name>A0ABN4XIS9_9BACL</name>
<dbReference type="CDD" id="cd00560">
    <property type="entry name" value="PanC"/>
    <property type="match status" value="1"/>
</dbReference>
<dbReference type="PANTHER" id="PTHR21299">
    <property type="entry name" value="CYTIDYLATE KINASE/PANTOATE-BETA-ALANINE LIGASE"/>
    <property type="match status" value="1"/>
</dbReference>
<dbReference type="Pfam" id="PF02569">
    <property type="entry name" value="Pantoate_ligase"/>
    <property type="match status" value="1"/>
</dbReference>
<keyword evidence="10" id="KW-1185">Reference proteome</keyword>
<keyword evidence="5 8" id="KW-0547">Nucleotide-binding</keyword>
<reference evidence="9 10" key="1">
    <citation type="submission" date="2017-01" db="EMBL/GenBank/DDBJ databases">
        <title>Planococcus faecalis genome complete sequence.</title>
        <authorList>
            <person name="Lee P.C."/>
        </authorList>
    </citation>
    <scope>NUCLEOTIDE SEQUENCE [LARGE SCALE GENOMIC DNA]</scope>
    <source>
        <strain evidence="9 10">AJ003</strain>
    </source>
</reference>
<feature type="binding site" evidence="8">
    <location>
        <position position="153"/>
    </location>
    <ligand>
        <name>(R)-pantoate</name>
        <dbReference type="ChEBI" id="CHEBI:15980"/>
    </ligand>
</feature>
<evidence type="ECO:0000256" key="1">
    <source>
        <dbReference type="ARBA" id="ARBA00004990"/>
    </source>
</evidence>
<comment type="miscellaneous">
    <text evidence="8">The reaction proceeds by a bi uni uni bi ping pong mechanism.</text>
</comment>
<keyword evidence="8" id="KW-0963">Cytoplasm</keyword>
<keyword evidence="6 8" id="KW-0067">ATP-binding</keyword>
<dbReference type="InterPro" id="IPR014729">
    <property type="entry name" value="Rossmann-like_a/b/a_fold"/>
</dbReference>
<evidence type="ECO:0000313" key="10">
    <source>
        <dbReference type="Proteomes" id="UP000189661"/>
    </source>
</evidence>
<dbReference type="Gene3D" id="3.30.1300.10">
    <property type="entry name" value="Pantoate-beta-alanine ligase, C-terminal domain"/>
    <property type="match status" value="1"/>
</dbReference>
<dbReference type="NCBIfam" id="TIGR00125">
    <property type="entry name" value="cyt_tran_rel"/>
    <property type="match status" value="1"/>
</dbReference>
<organism evidence="9 10">
    <name type="scientific">Planococcus faecalis</name>
    <dbReference type="NCBI Taxonomy" id="1598147"/>
    <lineage>
        <taxon>Bacteria</taxon>
        <taxon>Bacillati</taxon>
        <taxon>Bacillota</taxon>
        <taxon>Bacilli</taxon>
        <taxon>Bacillales</taxon>
        <taxon>Caryophanaceae</taxon>
        <taxon>Planococcus</taxon>
    </lineage>
</organism>
<accession>A0ABN4XIS9</accession>
<evidence type="ECO:0000256" key="5">
    <source>
        <dbReference type="ARBA" id="ARBA00022741"/>
    </source>
</evidence>
<evidence type="ECO:0000256" key="4">
    <source>
        <dbReference type="ARBA" id="ARBA00022655"/>
    </source>
</evidence>
<feature type="binding site" evidence="8">
    <location>
        <position position="61"/>
    </location>
    <ligand>
        <name>(R)-pantoate</name>
        <dbReference type="ChEBI" id="CHEBI:15980"/>
    </ligand>
</feature>
<protein>
    <recommendedName>
        <fullName evidence="8">Pantothenate synthetase</fullName>
        <shortName evidence="8">PS</shortName>
        <ecNumber evidence="8">6.3.2.1</ecNumber>
    </recommendedName>
    <alternativeName>
        <fullName evidence="8">Pantoate--beta-alanine ligase</fullName>
    </alternativeName>
    <alternativeName>
        <fullName evidence="8">Pantoate-activating enzyme</fullName>
    </alternativeName>
</protein>
<dbReference type="GO" id="GO:0016874">
    <property type="term" value="F:ligase activity"/>
    <property type="evidence" value="ECO:0007669"/>
    <property type="project" value="UniProtKB-KW"/>
</dbReference>
<evidence type="ECO:0000256" key="3">
    <source>
        <dbReference type="ARBA" id="ARBA00022598"/>
    </source>
</evidence>
<dbReference type="Proteomes" id="UP000189661">
    <property type="component" value="Chromosome"/>
</dbReference>
<comment type="subcellular location">
    <subcellularLocation>
        <location evidence="8">Cytoplasm</location>
    </subcellularLocation>
</comment>
<evidence type="ECO:0000256" key="8">
    <source>
        <dbReference type="HAMAP-Rule" id="MF_00158"/>
    </source>
</evidence>
<dbReference type="HAMAP" id="MF_00158">
    <property type="entry name" value="PanC"/>
    <property type="match status" value="1"/>
</dbReference>
<gene>
    <name evidence="8" type="primary">panC</name>
    <name evidence="9" type="ORF">AJGP001_10260</name>
</gene>
<dbReference type="EMBL" id="CP019401">
    <property type="protein sequence ID" value="AQU79617.1"/>
    <property type="molecule type" value="Genomic_DNA"/>
</dbReference>
<sequence length="278" mass="31345">MLILQTVIELKEWVRDTKKAGKTIGLVPTMGFLHEGHLSLVEKAKAENDKVVMSIFVNPAQFGPNEDFDRYPRDLKRDQELAKRAGTDVIFAPRVDEMYPRESQIQLFAGAQADVLCGAKRPGHFDGVLKVVTKLFHLTEADLAYFGQKDAQQLAIIESFVTDFNFPMAIRRGETVREKDGLAKSSRNVYLSDAERNEAPHLRKALEMGKATFLKGQDPIESMTAYLTEHTSGKIDYIELLDYPTLTTTIQQDAILALAVQFEKARLIDNIIFNPKEN</sequence>
<dbReference type="EC" id="6.3.2.1" evidence="8"/>
<dbReference type="PANTHER" id="PTHR21299:SF1">
    <property type="entry name" value="PANTOATE--BETA-ALANINE LIGASE"/>
    <property type="match status" value="1"/>
</dbReference>
<feature type="active site" description="Proton donor" evidence="8">
    <location>
        <position position="37"/>
    </location>
</feature>
<evidence type="ECO:0000256" key="6">
    <source>
        <dbReference type="ARBA" id="ARBA00022840"/>
    </source>
</evidence>